<dbReference type="GO" id="GO:0005829">
    <property type="term" value="C:cytosol"/>
    <property type="evidence" value="ECO:0007669"/>
    <property type="project" value="TreeGrafter"/>
</dbReference>
<dbReference type="KEGG" id="hhw:NCTC503_02076"/>
<sequence length="300" mass="34122">MRDIREEILRLKKERNAIILAHYYQNPDIQDIADYVGDSYYLSKVGKETDADVIVFCGVKFMAEGAKILSPEKRVLLTHEDALCCMALMADKEGIEEMKKNHPNAKVVCYVNSSAEVKACSDVCCTSSSALSIINNLESDEIIFVPDKNLGSYVAEKVKDKKIILWHGCCNIHDHIEPKDIIDAKNKYGEDIVILAHPECRKEVRDMAHYVGSTAGIIKYGTECKSKKYLIVTDEGVIHQLNKNNKDKVFYSLNMRCNSMKITTLERVYNCLLHMEGEITVDEYIRKRAYSALENMHRLG</sequence>
<evidence type="ECO:0000256" key="4">
    <source>
        <dbReference type="ARBA" id="ARBA00022485"/>
    </source>
</evidence>
<dbReference type="EC" id="2.5.1.72" evidence="3 11"/>
<evidence type="ECO:0000256" key="5">
    <source>
        <dbReference type="ARBA" id="ARBA00022490"/>
    </source>
</evidence>
<dbReference type="Gene3D" id="3.40.50.10800">
    <property type="entry name" value="NadA-like"/>
    <property type="match status" value="3"/>
</dbReference>
<dbReference type="NCBIfam" id="NF006878">
    <property type="entry name" value="PRK09375.1-2"/>
    <property type="match status" value="1"/>
</dbReference>
<comment type="pathway">
    <text evidence="2">Cofactor biosynthesis; NAD(+) biosynthesis; quinolinate from iminoaspartate: step 1/1.</text>
</comment>
<dbReference type="GO" id="GO:0008987">
    <property type="term" value="F:quinolinate synthetase A activity"/>
    <property type="evidence" value="ECO:0007669"/>
    <property type="project" value="UniProtKB-UniRule"/>
</dbReference>
<dbReference type="EMBL" id="LR590481">
    <property type="protein sequence ID" value="VTQ93251.1"/>
    <property type="molecule type" value="Genomic_DNA"/>
</dbReference>
<gene>
    <name evidence="12" type="primary">nadA</name>
    <name evidence="12" type="ORF">NCTC503_02076</name>
</gene>
<dbReference type="GO" id="GO:0046872">
    <property type="term" value="F:metal ion binding"/>
    <property type="evidence" value="ECO:0007669"/>
    <property type="project" value="UniProtKB-KW"/>
</dbReference>
<evidence type="ECO:0000256" key="6">
    <source>
        <dbReference type="ARBA" id="ARBA00022642"/>
    </source>
</evidence>
<keyword evidence="4" id="KW-0004">4Fe-4S</keyword>
<evidence type="ECO:0000256" key="9">
    <source>
        <dbReference type="ARBA" id="ARBA00023004"/>
    </source>
</evidence>
<keyword evidence="9" id="KW-0408">Iron</keyword>
<keyword evidence="13" id="KW-1185">Reference proteome</keyword>
<keyword evidence="8" id="KW-0479">Metal-binding</keyword>
<proteinExistence type="predicted"/>
<organism evidence="12 13">
    <name type="scientific">Hathewaya histolytica</name>
    <name type="common">Clostridium histolyticum</name>
    <dbReference type="NCBI Taxonomy" id="1498"/>
    <lineage>
        <taxon>Bacteria</taxon>
        <taxon>Bacillati</taxon>
        <taxon>Bacillota</taxon>
        <taxon>Clostridia</taxon>
        <taxon>Eubacteriales</taxon>
        <taxon>Clostridiaceae</taxon>
        <taxon>Hathewaya</taxon>
    </lineage>
</organism>
<dbReference type="FunFam" id="3.40.50.10800:FF:000003">
    <property type="entry name" value="Quinolinate synthase A"/>
    <property type="match status" value="1"/>
</dbReference>
<dbReference type="UniPathway" id="UPA00253">
    <property type="reaction ID" value="UER00327"/>
</dbReference>
<dbReference type="RefSeq" id="WP_138210650.1">
    <property type="nucleotide sequence ID" value="NZ_CBCRUQ010000021.1"/>
</dbReference>
<name>A0A4U9RP64_HATHI</name>
<evidence type="ECO:0000256" key="8">
    <source>
        <dbReference type="ARBA" id="ARBA00022723"/>
    </source>
</evidence>
<evidence type="ECO:0000313" key="13">
    <source>
        <dbReference type="Proteomes" id="UP000308489"/>
    </source>
</evidence>
<dbReference type="OrthoDB" id="9801204at2"/>
<dbReference type="Pfam" id="PF02445">
    <property type="entry name" value="NadA"/>
    <property type="match status" value="1"/>
</dbReference>
<dbReference type="AlphaFoldDB" id="A0A4U9RP64"/>
<comment type="cofactor">
    <cofactor evidence="1">
        <name>[4Fe-4S] cluster</name>
        <dbReference type="ChEBI" id="CHEBI:49883"/>
    </cofactor>
</comment>
<keyword evidence="10" id="KW-0411">Iron-sulfur</keyword>
<dbReference type="GO" id="GO:0034628">
    <property type="term" value="P:'de novo' NAD+ biosynthetic process from L-aspartate"/>
    <property type="evidence" value="ECO:0007669"/>
    <property type="project" value="TreeGrafter"/>
</dbReference>
<evidence type="ECO:0000256" key="11">
    <source>
        <dbReference type="NCBIfam" id="TIGR00550"/>
    </source>
</evidence>
<evidence type="ECO:0000256" key="3">
    <source>
        <dbReference type="ARBA" id="ARBA00012669"/>
    </source>
</evidence>
<evidence type="ECO:0000313" key="12">
    <source>
        <dbReference type="EMBL" id="VTQ93251.1"/>
    </source>
</evidence>
<dbReference type="PANTHER" id="PTHR30573:SF0">
    <property type="entry name" value="QUINOLINATE SYNTHASE, CHLOROPLASTIC"/>
    <property type="match status" value="1"/>
</dbReference>
<evidence type="ECO:0000256" key="10">
    <source>
        <dbReference type="ARBA" id="ARBA00023014"/>
    </source>
</evidence>
<dbReference type="SUPFAM" id="SSF142754">
    <property type="entry name" value="NadA-like"/>
    <property type="match status" value="1"/>
</dbReference>
<dbReference type="GO" id="GO:0051539">
    <property type="term" value="F:4 iron, 4 sulfur cluster binding"/>
    <property type="evidence" value="ECO:0007669"/>
    <property type="project" value="UniProtKB-KW"/>
</dbReference>
<accession>A0A4U9RP64</accession>
<evidence type="ECO:0000256" key="2">
    <source>
        <dbReference type="ARBA" id="ARBA00005065"/>
    </source>
</evidence>
<evidence type="ECO:0000256" key="7">
    <source>
        <dbReference type="ARBA" id="ARBA00022679"/>
    </source>
</evidence>
<dbReference type="Proteomes" id="UP000308489">
    <property type="component" value="Chromosome 1"/>
</dbReference>
<keyword evidence="7 12" id="KW-0808">Transferase</keyword>
<evidence type="ECO:0000256" key="1">
    <source>
        <dbReference type="ARBA" id="ARBA00001966"/>
    </source>
</evidence>
<protein>
    <recommendedName>
        <fullName evidence="3 11">Quinolinate synthase</fullName>
        <ecNumber evidence="3 11">2.5.1.72</ecNumber>
    </recommendedName>
</protein>
<keyword evidence="6" id="KW-0662">Pyridine nucleotide biosynthesis</keyword>
<reference evidence="12 13" key="1">
    <citation type="submission" date="2019-05" db="EMBL/GenBank/DDBJ databases">
        <authorList>
            <consortium name="Pathogen Informatics"/>
        </authorList>
    </citation>
    <scope>NUCLEOTIDE SEQUENCE [LARGE SCALE GENOMIC DNA]</scope>
    <source>
        <strain evidence="12 13">NCTC503</strain>
    </source>
</reference>
<keyword evidence="5" id="KW-0963">Cytoplasm</keyword>
<dbReference type="NCBIfam" id="TIGR00550">
    <property type="entry name" value="nadA"/>
    <property type="match status" value="1"/>
</dbReference>
<dbReference type="PANTHER" id="PTHR30573">
    <property type="entry name" value="QUINOLINATE SYNTHETASE A"/>
    <property type="match status" value="1"/>
</dbReference>
<dbReference type="InterPro" id="IPR036094">
    <property type="entry name" value="NadA_sf"/>
</dbReference>
<dbReference type="InterPro" id="IPR003473">
    <property type="entry name" value="NadA"/>
</dbReference>